<dbReference type="PRINTS" id="PR01438">
    <property type="entry name" value="UNVRSLSTRESS"/>
</dbReference>
<dbReference type="HOGENOM" id="CLU_049301_11_2_7"/>
<evidence type="ECO:0000313" key="4">
    <source>
        <dbReference type="EMBL" id="ACN17080.1"/>
    </source>
</evidence>
<evidence type="ECO:0000313" key="5">
    <source>
        <dbReference type="Proteomes" id="UP000000442"/>
    </source>
</evidence>
<comment type="subcellular location">
    <subcellularLocation>
        <location evidence="2">Cytoplasm</location>
    </subcellularLocation>
</comment>
<dbReference type="KEGG" id="dat:HRM2_40220"/>
<keyword evidence="2" id="KW-0963">Cytoplasm</keyword>
<gene>
    <name evidence="4" type="primary">uspA7</name>
    <name evidence="4" type="ordered locus">HRM2_40220</name>
</gene>
<dbReference type="OrthoDB" id="5431433at2"/>
<evidence type="ECO:0000256" key="2">
    <source>
        <dbReference type="PIRNR" id="PIRNR006276"/>
    </source>
</evidence>
<dbReference type="PIRSF" id="PIRSF006276">
    <property type="entry name" value="UspA"/>
    <property type="match status" value="1"/>
</dbReference>
<dbReference type="PANTHER" id="PTHR46268">
    <property type="entry name" value="STRESS RESPONSE PROTEIN NHAX"/>
    <property type="match status" value="1"/>
</dbReference>
<dbReference type="CDD" id="cd00293">
    <property type="entry name" value="USP-like"/>
    <property type="match status" value="1"/>
</dbReference>
<dbReference type="Pfam" id="PF00582">
    <property type="entry name" value="Usp"/>
    <property type="match status" value="1"/>
</dbReference>
<dbReference type="EMBL" id="CP001087">
    <property type="protein sequence ID" value="ACN17080.1"/>
    <property type="molecule type" value="Genomic_DNA"/>
</dbReference>
<sequence>MKKIEKILVGVDLSEYSTLAIEYAVEFAKASNAEILLLNVLNQRDINGVKMASAYYPNGIDLERYITDSKTERYNAIRALVKEKFFEVKSTMSIHVNMGVPFEEILNFAKDENIDLIVIGNKGRSNLSRTLFGSNAEKIFRHAKVPVVSVRDRDNFSRKS</sequence>
<keyword evidence="5" id="KW-1185">Reference proteome</keyword>
<feature type="domain" description="UspA" evidence="3">
    <location>
        <begin position="4"/>
        <end position="151"/>
    </location>
</feature>
<comment type="similarity">
    <text evidence="1 2">Belongs to the universal stress protein A family.</text>
</comment>
<dbReference type="Gene3D" id="3.40.50.620">
    <property type="entry name" value="HUPs"/>
    <property type="match status" value="1"/>
</dbReference>
<dbReference type="eggNOG" id="COG0589">
    <property type="taxonomic scope" value="Bacteria"/>
</dbReference>
<proteinExistence type="inferred from homology"/>
<organism evidence="4 5">
    <name type="scientific">Desulforapulum autotrophicum (strain ATCC 43914 / DSM 3382 / VKM B-1955 / HRM2)</name>
    <name type="common">Desulfobacterium autotrophicum</name>
    <dbReference type="NCBI Taxonomy" id="177437"/>
    <lineage>
        <taxon>Bacteria</taxon>
        <taxon>Pseudomonadati</taxon>
        <taxon>Thermodesulfobacteriota</taxon>
        <taxon>Desulfobacteria</taxon>
        <taxon>Desulfobacterales</taxon>
        <taxon>Desulfobacteraceae</taxon>
        <taxon>Desulforapulum</taxon>
    </lineage>
</organism>
<reference evidence="4 5" key="1">
    <citation type="journal article" date="2009" name="Environ. Microbiol.">
        <title>Genome sequence of Desulfobacterium autotrophicum HRM2, a marine sulfate reducer oxidizing organic carbon completely to carbon dioxide.</title>
        <authorList>
            <person name="Strittmatter A.W."/>
            <person name="Liesegang H."/>
            <person name="Rabus R."/>
            <person name="Decker I."/>
            <person name="Amann J."/>
            <person name="Andres S."/>
            <person name="Henne A."/>
            <person name="Fricke W.F."/>
            <person name="Martinez-Arias R."/>
            <person name="Bartels D."/>
            <person name="Goesmann A."/>
            <person name="Krause L."/>
            <person name="Puehler A."/>
            <person name="Klenk H.P."/>
            <person name="Richter M."/>
            <person name="Schuler M."/>
            <person name="Gloeckner F.O."/>
            <person name="Meyerdierks A."/>
            <person name="Gottschalk G."/>
            <person name="Amann R."/>
        </authorList>
    </citation>
    <scope>NUCLEOTIDE SEQUENCE [LARGE SCALE GENOMIC DNA]</scope>
    <source>
        <strain evidence="5">ATCC 43914 / DSM 3382 / HRM2</strain>
    </source>
</reference>
<dbReference type="InterPro" id="IPR006015">
    <property type="entry name" value="Universal_stress_UspA"/>
</dbReference>
<name>C0QC63_DESAH</name>
<dbReference type="InterPro" id="IPR014729">
    <property type="entry name" value="Rossmann-like_a/b/a_fold"/>
</dbReference>
<evidence type="ECO:0000256" key="1">
    <source>
        <dbReference type="ARBA" id="ARBA00008791"/>
    </source>
</evidence>
<dbReference type="STRING" id="177437.HRM2_40220"/>
<dbReference type="RefSeq" id="WP_015905814.1">
    <property type="nucleotide sequence ID" value="NC_012108.1"/>
</dbReference>
<dbReference type="PANTHER" id="PTHR46268:SF6">
    <property type="entry name" value="UNIVERSAL STRESS PROTEIN UP12"/>
    <property type="match status" value="1"/>
</dbReference>
<dbReference type="AlphaFoldDB" id="C0QC63"/>
<evidence type="ECO:0000259" key="3">
    <source>
        <dbReference type="Pfam" id="PF00582"/>
    </source>
</evidence>
<dbReference type="InterPro" id="IPR006016">
    <property type="entry name" value="UspA"/>
</dbReference>
<dbReference type="Proteomes" id="UP000000442">
    <property type="component" value="Chromosome"/>
</dbReference>
<dbReference type="SUPFAM" id="SSF52402">
    <property type="entry name" value="Adenine nucleotide alpha hydrolases-like"/>
    <property type="match status" value="1"/>
</dbReference>
<dbReference type="GO" id="GO:0005737">
    <property type="term" value="C:cytoplasm"/>
    <property type="evidence" value="ECO:0007669"/>
    <property type="project" value="UniProtKB-SubCell"/>
</dbReference>
<protein>
    <recommendedName>
        <fullName evidence="2">Universal stress protein</fullName>
    </recommendedName>
</protein>
<accession>C0QC63</accession>